<feature type="transmembrane region" description="Helical" evidence="8">
    <location>
        <begin position="86"/>
        <end position="103"/>
    </location>
</feature>
<keyword evidence="2" id="KW-1003">Cell membrane</keyword>
<evidence type="ECO:0000256" key="2">
    <source>
        <dbReference type="ARBA" id="ARBA00022475"/>
    </source>
</evidence>
<feature type="transmembrane region" description="Helical" evidence="8">
    <location>
        <begin position="160"/>
        <end position="192"/>
    </location>
</feature>
<feature type="transmembrane region" description="Helical" evidence="8">
    <location>
        <begin position="109"/>
        <end position="129"/>
    </location>
</feature>
<reference evidence="10 11" key="1">
    <citation type="submission" date="2016-10" db="EMBL/GenBank/DDBJ databases">
        <authorList>
            <person name="de Groot N.N."/>
        </authorList>
    </citation>
    <scope>NUCLEOTIDE SEQUENCE [LARGE SCALE GENOMIC DNA]</scope>
    <source>
        <strain evidence="10 11">CCM7597</strain>
    </source>
</reference>
<feature type="transmembrane region" description="Helical" evidence="8">
    <location>
        <begin position="136"/>
        <end position="154"/>
    </location>
</feature>
<feature type="domain" description="Glycosyltransferase RgtA/B/C/D-like" evidence="9">
    <location>
        <begin position="63"/>
        <end position="222"/>
    </location>
</feature>
<dbReference type="PANTHER" id="PTHR33908:SF11">
    <property type="entry name" value="MEMBRANE PROTEIN"/>
    <property type="match status" value="1"/>
</dbReference>
<keyword evidence="3 10" id="KW-0328">Glycosyltransferase</keyword>
<dbReference type="GO" id="GO:0009103">
    <property type="term" value="P:lipopolysaccharide biosynthetic process"/>
    <property type="evidence" value="ECO:0007669"/>
    <property type="project" value="UniProtKB-ARBA"/>
</dbReference>
<dbReference type="GO" id="GO:0016763">
    <property type="term" value="F:pentosyltransferase activity"/>
    <property type="evidence" value="ECO:0007669"/>
    <property type="project" value="TreeGrafter"/>
</dbReference>
<dbReference type="InterPro" id="IPR050297">
    <property type="entry name" value="LipidA_mod_glycosyltrf_83"/>
</dbReference>
<evidence type="ECO:0000256" key="6">
    <source>
        <dbReference type="ARBA" id="ARBA00022989"/>
    </source>
</evidence>
<keyword evidence="7 8" id="KW-0472">Membrane</keyword>
<proteinExistence type="predicted"/>
<evidence type="ECO:0000259" key="9">
    <source>
        <dbReference type="Pfam" id="PF13231"/>
    </source>
</evidence>
<dbReference type="STRING" id="571932.SAMN05421743_103311"/>
<evidence type="ECO:0000256" key="7">
    <source>
        <dbReference type="ARBA" id="ARBA00023136"/>
    </source>
</evidence>
<feature type="transmembrane region" description="Helical" evidence="8">
    <location>
        <begin position="213"/>
        <end position="236"/>
    </location>
</feature>
<comment type="subcellular location">
    <subcellularLocation>
        <location evidence="1">Cell membrane</location>
        <topology evidence="1">Multi-pass membrane protein</topology>
    </subcellularLocation>
</comment>
<feature type="transmembrane region" description="Helical" evidence="8">
    <location>
        <begin position="314"/>
        <end position="332"/>
    </location>
</feature>
<evidence type="ECO:0000256" key="8">
    <source>
        <dbReference type="SAM" id="Phobius"/>
    </source>
</evidence>
<protein>
    <submittedName>
        <fullName evidence="10">Dolichyl-phosphate-mannose-protein mannosyltransferase</fullName>
    </submittedName>
</protein>
<feature type="transmembrane region" description="Helical" evidence="8">
    <location>
        <begin position="62"/>
        <end position="79"/>
    </location>
</feature>
<keyword evidence="6 8" id="KW-1133">Transmembrane helix</keyword>
<feature type="transmembrane region" description="Helical" evidence="8">
    <location>
        <begin position="12"/>
        <end position="33"/>
    </location>
</feature>
<dbReference type="EMBL" id="FNQR01000003">
    <property type="protein sequence ID" value="SEA25351.1"/>
    <property type="molecule type" value="Genomic_DNA"/>
</dbReference>
<feature type="transmembrane region" description="Helical" evidence="8">
    <location>
        <begin position="344"/>
        <end position="371"/>
    </location>
</feature>
<evidence type="ECO:0000313" key="11">
    <source>
        <dbReference type="Proteomes" id="UP000198584"/>
    </source>
</evidence>
<dbReference type="Proteomes" id="UP000198584">
    <property type="component" value="Unassembled WGS sequence"/>
</dbReference>
<gene>
    <name evidence="10" type="ORF">SAMN05421743_103311</name>
</gene>
<evidence type="ECO:0000256" key="5">
    <source>
        <dbReference type="ARBA" id="ARBA00022692"/>
    </source>
</evidence>
<organism evidence="10 11">
    <name type="scientific">Thalassobacillus cyri</name>
    <dbReference type="NCBI Taxonomy" id="571932"/>
    <lineage>
        <taxon>Bacteria</taxon>
        <taxon>Bacillati</taxon>
        <taxon>Bacillota</taxon>
        <taxon>Bacilli</taxon>
        <taxon>Bacillales</taxon>
        <taxon>Bacillaceae</taxon>
        <taxon>Thalassobacillus</taxon>
    </lineage>
</organism>
<evidence type="ECO:0000256" key="1">
    <source>
        <dbReference type="ARBA" id="ARBA00004651"/>
    </source>
</evidence>
<evidence type="ECO:0000313" key="10">
    <source>
        <dbReference type="EMBL" id="SEA25351.1"/>
    </source>
</evidence>
<dbReference type="AlphaFoldDB" id="A0A1H3ZPP0"/>
<accession>A0A1H3ZPP0</accession>
<dbReference type="GO" id="GO:0005886">
    <property type="term" value="C:plasma membrane"/>
    <property type="evidence" value="ECO:0007669"/>
    <property type="project" value="UniProtKB-SubCell"/>
</dbReference>
<dbReference type="OrthoDB" id="244199at2"/>
<evidence type="ECO:0000256" key="3">
    <source>
        <dbReference type="ARBA" id="ARBA00022676"/>
    </source>
</evidence>
<name>A0A1H3ZPP0_9BACI</name>
<dbReference type="RefSeq" id="WP_093043286.1">
    <property type="nucleotide sequence ID" value="NZ_FNQR01000003.1"/>
</dbReference>
<sequence>MNKAGFPTNRKNFLAWAAFLAFIGLTLFFRLLYVSPFARSWDQVDFALGVTDFDLYTMQPHFPGYPYFVLGGMLINGFLDDPARALSIFNSLLTASSVIPMYLLFRRHYVTTSALLFVAVTHSMSYMWVMSTEPMSEAAAVAVLWWYIWSLYQACTKSSFYWMLLPLLLFSILTGTRLSYLPFGLGILLLWWNKRDQFDTRKSYIRFILKHTLLAIAFQLVWVAGLVLSTGGLGTFTDLAFGFVNGHFTEWGGAVTVDSVPLWKRIYILLFHNLLWKAWFVEAWPIAGLYTGLIILVVFLSIKNKVNIKNFDRWLLVLWICYFLWALFAQNVEKPRHILPLTGLSVYLLFVNLAGRVKLLTVSLCLVLITIQSWQGLALAKEKATEPPAVYQLSNYLSQLEEPMIIYTWEESRVMEYLDIGFSYKKLYTYDYFQSRLSYSKEKRVFLTDHVVKGFEIQGHKVQDKIRKVAVFQSEDLFDPVYNDIQLYEWLGE</sequence>
<dbReference type="InterPro" id="IPR038731">
    <property type="entry name" value="RgtA/B/C-like"/>
</dbReference>
<keyword evidence="11" id="KW-1185">Reference proteome</keyword>
<dbReference type="Pfam" id="PF13231">
    <property type="entry name" value="PMT_2"/>
    <property type="match status" value="1"/>
</dbReference>
<keyword evidence="5 8" id="KW-0812">Transmembrane</keyword>
<dbReference type="PANTHER" id="PTHR33908">
    <property type="entry name" value="MANNOSYLTRANSFERASE YKCB-RELATED"/>
    <property type="match status" value="1"/>
</dbReference>
<keyword evidence="4 10" id="KW-0808">Transferase</keyword>
<evidence type="ECO:0000256" key="4">
    <source>
        <dbReference type="ARBA" id="ARBA00022679"/>
    </source>
</evidence>
<feature type="transmembrane region" description="Helical" evidence="8">
    <location>
        <begin position="283"/>
        <end position="302"/>
    </location>
</feature>